<feature type="domain" description="Major facilitator superfamily (MFS) profile" evidence="6">
    <location>
        <begin position="38"/>
        <end position="501"/>
    </location>
</feature>
<keyword evidence="2 5" id="KW-0812">Transmembrane</keyword>
<keyword evidence="3 5" id="KW-1133">Transmembrane helix</keyword>
<dbReference type="AlphaFoldDB" id="A0A507BYC1"/>
<protein>
    <recommendedName>
        <fullName evidence="6">Major facilitator superfamily (MFS) profile domain-containing protein</fullName>
    </recommendedName>
</protein>
<feature type="transmembrane region" description="Helical" evidence="5">
    <location>
        <begin position="138"/>
        <end position="157"/>
    </location>
</feature>
<evidence type="ECO:0000256" key="2">
    <source>
        <dbReference type="ARBA" id="ARBA00022692"/>
    </source>
</evidence>
<dbReference type="GeneID" id="42006993"/>
<evidence type="ECO:0000259" key="6">
    <source>
        <dbReference type="PROSITE" id="PS50850"/>
    </source>
</evidence>
<dbReference type="InterPro" id="IPR036259">
    <property type="entry name" value="MFS_trans_sf"/>
</dbReference>
<keyword evidence="4 5" id="KW-0472">Membrane</keyword>
<dbReference type="EMBL" id="QEAO01000058">
    <property type="protein sequence ID" value="TPX30726.1"/>
    <property type="molecule type" value="Genomic_DNA"/>
</dbReference>
<organism evidence="7 8">
    <name type="scientific">Synchytrium microbalum</name>
    <dbReference type="NCBI Taxonomy" id="1806994"/>
    <lineage>
        <taxon>Eukaryota</taxon>
        <taxon>Fungi</taxon>
        <taxon>Fungi incertae sedis</taxon>
        <taxon>Chytridiomycota</taxon>
        <taxon>Chytridiomycota incertae sedis</taxon>
        <taxon>Chytridiomycetes</taxon>
        <taxon>Synchytriales</taxon>
        <taxon>Synchytriaceae</taxon>
        <taxon>Synchytrium</taxon>
    </lineage>
</organism>
<keyword evidence="8" id="KW-1185">Reference proteome</keyword>
<feature type="transmembrane region" description="Helical" evidence="5">
    <location>
        <begin position="178"/>
        <end position="205"/>
    </location>
</feature>
<proteinExistence type="predicted"/>
<dbReference type="PANTHER" id="PTHR24064">
    <property type="entry name" value="SOLUTE CARRIER FAMILY 22 MEMBER"/>
    <property type="match status" value="1"/>
</dbReference>
<feature type="transmembrane region" description="Helical" evidence="5">
    <location>
        <begin position="217"/>
        <end position="236"/>
    </location>
</feature>
<dbReference type="SUPFAM" id="SSF103473">
    <property type="entry name" value="MFS general substrate transporter"/>
    <property type="match status" value="1"/>
</dbReference>
<dbReference type="CDD" id="cd17364">
    <property type="entry name" value="MFS_PhT"/>
    <property type="match status" value="1"/>
</dbReference>
<evidence type="ECO:0000256" key="3">
    <source>
        <dbReference type="ARBA" id="ARBA00022989"/>
    </source>
</evidence>
<dbReference type="InterPro" id="IPR005829">
    <property type="entry name" value="Sugar_transporter_CS"/>
</dbReference>
<dbReference type="PROSITE" id="PS00217">
    <property type="entry name" value="SUGAR_TRANSPORT_2"/>
    <property type="match status" value="1"/>
</dbReference>
<feature type="transmembrane region" description="Helical" evidence="5">
    <location>
        <begin position="478"/>
        <end position="496"/>
    </location>
</feature>
<sequence>MSDEKKVDTVVLSAAEEKREKALAALDNADFTWFHVKMILVAGAGFFTDAYDIFVIGQALNILYAVYFNVPGSTSVKPATNIDALLKAITNWGNFIGQLSFGYLGDRLGRKRMYGVELMIIMFSCFASAFSASAVRGFGVLFVLGMWRFFLGIGIGGDYPVSAVISSEFSNVKFRGAMIAAVFANQGLGQLTGGVVALCTLAGFKDSIYNDQYMLDYVWRILLGFGVIPGAIAVYYRLTIPETPRFTVDVLGDAGKAEADVNKVLSLKGVNTVFTEDVVLTDEKIEEHVVSFGEFFSPTKNFRNFLELACCAFCWFALDVAYYGLTINSSSILALIGYGAVKGDVYMSFFNAALGNFLIIIMGAVPGYFVTVFTCEIIGRKPIQLLGFGMLTIILAVLAGGFYPISAIPWLFCLLYGIAQFFFNFGPNTTTFMYPAEIFPTRYRSTAHGISAGVGKLGAILGVQVFTPFKDNIGFNNVLWLFTAFMALGFIATLPLPEPKRRRLEDIAKSVEKPSA</sequence>
<name>A0A507BYC1_9FUNG</name>
<dbReference type="GO" id="GO:0016020">
    <property type="term" value="C:membrane"/>
    <property type="evidence" value="ECO:0007669"/>
    <property type="project" value="UniProtKB-SubCell"/>
</dbReference>
<accession>A0A507BYC1</accession>
<dbReference type="InterPro" id="IPR020846">
    <property type="entry name" value="MFS_dom"/>
</dbReference>
<feature type="transmembrane region" description="Helical" evidence="5">
    <location>
        <begin position="447"/>
        <end position="466"/>
    </location>
</feature>
<dbReference type="Proteomes" id="UP000319731">
    <property type="component" value="Unassembled WGS sequence"/>
</dbReference>
<evidence type="ECO:0000256" key="5">
    <source>
        <dbReference type="SAM" id="Phobius"/>
    </source>
</evidence>
<dbReference type="Pfam" id="PF00083">
    <property type="entry name" value="Sugar_tr"/>
    <property type="match status" value="1"/>
</dbReference>
<dbReference type="OrthoDB" id="433512at2759"/>
<evidence type="ECO:0000313" key="8">
    <source>
        <dbReference type="Proteomes" id="UP000319731"/>
    </source>
</evidence>
<dbReference type="RefSeq" id="XP_031022321.1">
    <property type="nucleotide sequence ID" value="XM_031171696.1"/>
</dbReference>
<dbReference type="InterPro" id="IPR005828">
    <property type="entry name" value="MFS_sugar_transport-like"/>
</dbReference>
<feature type="transmembrane region" description="Helical" evidence="5">
    <location>
        <begin position="408"/>
        <end position="426"/>
    </location>
</feature>
<gene>
    <name evidence="7" type="ORF">SmJEL517_g05770</name>
</gene>
<feature type="transmembrane region" description="Helical" evidence="5">
    <location>
        <begin position="345"/>
        <end position="371"/>
    </location>
</feature>
<dbReference type="PROSITE" id="PS50850">
    <property type="entry name" value="MFS"/>
    <property type="match status" value="1"/>
</dbReference>
<evidence type="ECO:0000256" key="4">
    <source>
        <dbReference type="ARBA" id="ARBA00023136"/>
    </source>
</evidence>
<dbReference type="STRING" id="1806994.A0A507BYC1"/>
<dbReference type="Gene3D" id="1.20.1250.20">
    <property type="entry name" value="MFS general substrate transporter like domains"/>
    <property type="match status" value="2"/>
</dbReference>
<comment type="caution">
    <text evidence="7">The sequence shown here is derived from an EMBL/GenBank/DDBJ whole genome shotgun (WGS) entry which is preliminary data.</text>
</comment>
<feature type="transmembrane region" description="Helical" evidence="5">
    <location>
        <begin position="383"/>
        <end position="402"/>
    </location>
</feature>
<evidence type="ECO:0000313" key="7">
    <source>
        <dbReference type="EMBL" id="TPX30726.1"/>
    </source>
</evidence>
<feature type="transmembrane region" description="Helical" evidence="5">
    <location>
        <begin position="114"/>
        <end position="132"/>
    </location>
</feature>
<comment type="subcellular location">
    <subcellularLocation>
        <location evidence="1">Membrane</location>
        <topology evidence="1">Multi-pass membrane protein</topology>
    </subcellularLocation>
</comment>
<evidence type="ECO:0000256" key="1">
    <source>
        <dbReference type="ARBA" id="ARBA00004141"/>
    </source>
</evidence>
<feature type="transmembrane region" description="Helical" evidence="5">
    <location>
        <begin position="305"/>
        <end position="325"/>
    </location>
</feature>
<reference evidence="7 8" key="1">
    <citation type="journal article" date="2019" name="Sci. Rep.">
        <title>Comparative genomics of chytrid fungi reveal insights into the obligate biotrophic and pathogenic lifestyle of Synchytrium endobioticum.</title>
        <authorList>
            <person name="van de Vossenberg B.T.L.H."/>
            <person name="Warris S."/>
            <person name="Nguyen H.D.T."/>
            <person name="van Gent-Pelzer M.P.E."/>
            <person name="Joly D.L."/>
            <person name="van de Geest H.C."/>
            <person name="Bonants P.J.M."/>
            <person name="Smith D.S."/>
            <person name="Levesque C.A."/>
            <person name="van der Lee T.A.J."/>
        </authorList>
    </citation>
    <scope>NUCLEOTIDE SEQUENCE [LARGE SCALE GENOMIC DNA]</scope>
    <source>
        <strain evidence="7 8">JEL517</strain>
    </source>
</reference>
<dbReference type="GO" id="GO:0022857">
    <property type="term" value="F:transmembrane transporter activity"/>
    <property type="evidence" value="ECO:0007669"/>
    <property type="project" value="InterPro"/>
</dbReference>